<feature type="region of interest" description="Disordered" evidence="2">
    <location>
        <begin position="251"/>
        <end position="308"/>
    </location>
</feature>
<feature type="compositionally biased region" description="Polar residues" evidence="2">
    <location>
        <begin position="678"/>
        <end position="689"/>
    </location>
</feature>
<feature type="region of interest" description="Disordered" evidence="2">
    <location>
        <begin position="161"/>
        <end position="187"/>
    </location>
</feature>
<sequence length="924" mass="102973">MASAAAAAAAAPVSGQVVQRFRARLREEAGEEPGAAAVVAVYDEVLADLTFNCKPIITELTIIADQHAARAARGIAAAICARIFEVPAEQTLPSLYLLDSIVKNIGREYIAQFSTRLHKVFCFAYRKVHPNQHGSMRHLFRTWSQVFPSSVLRGIEDELQFSPSENKRPATTNNAQQSESLSPKPSHGIHVNLKYLEEPHQFKHGSKVDQLATLGRQMIDVEEDHINGLTSNNLRGFPAASSKLQKSTILYADDPDQQETFRSRTGMTRRDMSRSPPRDVLPRNASPKRPPERLPLSHSVLGHDPRRLPDRNGWFERQWAFEDGPQRPSMSMLDEEHRKRSARELIDAYGNSQANDTDERLPKMQRLESNGMSSRSSAQNWLTSEEEEYSWEDMSPTLSIRNRNGMSLPSSETLRAGFPGPNSGQMDSDIGMRSWQGQASQSAADRPALILEDRIPTAGHGDMATRRYTGNFGPRNGAISEYHSSENTLDTGRILAMQAPPWQQTNGLPVRVQAPHPSLNRLPLPTDGEMPVKRLAAGGTYDAMNIDIENHRPPLTPAPIEWPPLHHNQPPPDTKYIRHATDSFEIGPFISQGVNSSVFVPRRQYDSLDRKTVSTVNLAQPPYQHPDLLTSRQQNKGTILENQSQPHHTQQFHPHTQSRPQEAFRGFASSIPVDPTRNPFQGQGGSATTPPVPPLPMPSFALQPLHRGLPPASLQMGPSSSQVGGPTPYFSGILSNLVQQGVIKLDPPSQPQDAVGVDFNVDLKVRNESVINALYQDLPRQCKTCGLRFKCQEEHRVHMDWHVTKNRNSKNRKQSSRKYFVTVREWLRAAETVGNDGVPSFEHMEPVLDKNEEKEMAVPADEDQTTCALCQETFEEFYSDETEEWMYKGAVYMNAPDGNIVGLERSHLGPIVHAKCCSGPSGTS</sequence>
<evidence type="ECO:0000259" key="3">
    <source>
        <dbReference type="PROSITE" id="PS51391"/>
    </source>
</evidence>
<dbReference type="CDD" id="cd16982">
    <property type="entry name" value="CID_Pcf11"/>
    <property type="match status" value="1"/>
</dbReference>
<dbReference type="InterPro" id="IPR008942">
    <property type="entry name" value="ENTH_VHS"/>
</dbReference>
<dbReference type="GO" id="GO:0006369">
    <property type="term" value="P:termination of RNA polymerase II transcription"/>
    <property type="evidence" value="ECO:0007669"/>
    <property type="project" value="InterPro"/>
</dbReference>
<dbReference type="PROSITE" id="PS00028">
    <property type="entry name" value="ZINC_FINGER_C2H2_1"/>
    <property type="match status" value="1"/>
</dbReference>
<feature type="compositionally biased region" description="Polar residues" evidence="2">
    <location>
        <begin position="400"/>
        <end position="413"/>
    </location>
</feature>
<name>A0AAD8QWM5_LOLMU</name>
<dbReference type="FunFam" id="1.25.40.90:FF:000023">
    <property type="entry name" value="polyadenylation and cleavage factor homolog 4"/>
    <property type="match status" value="1"/>
</dbReference>
<evidence type="ECO:0000256" key="2">
    <source>
        <dbReference type="SAM" id="MobiDB-lite"/>
    </source>
</evidence>
<dbReference type="SMART" id="SM00582">
    <property type="entry name" value="RPR"/>
    <property type="match status" value="1"/>
</dbReference>
<dbReference type="Proteomes" id="UP001231189">
    <property type="component" value="Unassembled WGS sequence"/>
</dbReference>
<organism evidence="4 5">
    <name type="scientific">Lolium multiflorum</name>
    <name type="common">Italian ryegrass</name>
    <name type="synonym">Lolium perenne subsp. multiflorum</name>
    <dbReference type="NCBI Taxonomy" id="4521"/>
    <lineage>
        <taxon>Eukaryota</taxon>
        <taxon>Viridiplantae</taxon>
        <taxon>Streptophyta</taxon>
        <taxon>Embryophyta</taxon>
        <taxon>Tracheophyta</taxon>
        <taxon>Spermatophyta</taxon>
        <taxon>Magnoliopsida</taxon>
        <taxon>Liliopsida</taxon>
        <taxon>Poales</taxon>
        <taxon>Poaceae</taxon>
        <taxon>BOP clade</taxon>
        <taxon>Pooideae</taxon>
        <taxon>Poodae</taxon>
        <taxon>Poeae</taxon>
        <taxon>Poeae Chloroplast Group 2 (Poeae type)</taxon>
        <taxon>Loliodinae</taxon>
        <taxon>Loliinae</taxon>
        <taxon>Lolium</taxon>
    </lineage>
</organism>
<dbReference type="SUPFAM" id="SSF48464">
    <property type="entry name" value="ENTH/VHS domain"/>
    <property type="match status" value="1"/>
</dbReference>
<dbReference type="PROSITE" id="PS51391">
    <property type="entry name" value="CID"/>
    <property type="match status" value="1"/>
</dbReference>
<dbReference type="GO" id="GO:0005737">
    <property type="term" value="C:cytoplasm"/>
    <property type="evidence" value="ECO:0007669"/>
    <property type="project" value="TreeGrafter"/>
</dbReference>
<dbReference type="InterPro" id="IPR045154">
    <property type="entry name" value="PCF11-like"/>
</dbReference>
<dbReference type="PANTHER" id="PTHR15921">
    <property type="entry name" value="PRE-MRNA CLEAVAGE COMPLEX II"/>
    <property type="match status" value="1"/>
</dbReference>
<dbReference type="InterPro" id="IPR006569">
    <property type="entry name" value="CID_dom"/>
</dbReference>
<feature type="region of interest" description="Disordered" evidence="2">
    <location>
        <begin position="669"/>
        <end position="690"/>
    </location>
</feature>
<evidence type="ECO:0000313" key="5">
    <source>
        <dbReference type="Proteomes" id="UP001231189"/>
    </source>
</evidence>
<dbReference type="GO" id="GO:0005849">
    <property type="term" value="C:mRNA cleavage factor complex"/>
    <property type="evidence" value="ECO:0007669"/>
    <property type="project" value="TreeGrafter"/>
</dbReference>
<accession>A0AAD8QWM5</accession>
<dbReference type="GO" id="GO:0003729">
    <property type="term" value="F:mRNA binding"/>
    <property type="evidence" value="ECO:0007669"/>
    <property type="project" value="InterPro"/>
</dbReference>
<proteinExistence type="predicted"/>
<keyword evidence="1" id="KW-0507">mRNA processing</keyword>
<feature type="domain" description="CID" evidence="3">
    <location>
        <begin position="34"/>
        <end position="163"/>
    </location>
</feature>
<protein>
    <recommendedName>
        <fullName evidence="3">CID domain-containing protein</fullName>
    </recommendedName>
</protein>
<gene>
    <name evidence="4" type="ORF">QYE76_032925</name>
</gene>
<dbReference type="Gene3D" id="1.25.40.90">
    <property type="match status" value="1"/>
</dbReference>
<reference evidence="4" key="1">
    <citation type="submission" date="2023-07" db="EMBL/GenBank/DDBJ databases">
        <title>A chromosome-level genome assembly of Lolium multiflorum.</title>
        <authorList>
            <person name="Chen Y."/>
            <person name="Copetti D."/>
            <person name="Kolliker R."/>
            <person name="Studer B."/>
        </authorList>
    </citation>
    <scope>NUCLEOTIDE SEQUENCE</scope>
    <source>
        <strain evidence="4">02402/16</strain>
        <tissue evidence="4">Leaf</tissue>
    </source>
</reference>
<dbReference type="PANTHER" id="PTHR15921:SF12">
    <property type="entry name" value="POLYADENYLATION AND CLEAVAGE FACTOR HOMOLOG 4"/>
    <property type="match status" value="1"/>
</dbReference>
<feature type="region of interest" description="Disordered" evidence="2">
    <location>
        <begin position="400"/>
        <end position="427"/>
    </location>
</feature>
<dbReference type="Pfam" id="PF04818">
    <property type="entry name" value="CID"/>
    <property type="match status" value="1"/>
</dbReference>
<dbReference type="EMBL" id="JAUUTY010000007">
    <property type="protein sequence ID" value="KAK1609252.1"/>
    <property type="molecule type" value="Genomic_DNA"/>
</dbReference>
<feature type="compositionally biased region" description="Basic and acidic residues" evidence="2">
    <location>
        <begin position="268"/>
        <end position="281"/>
    </location>
</feature>
<dbReference type="InterPro" id="IPR013087">
    <property type="entry name" value="Znf_C2H2_type"/>
</dbReference>
<dbReference type="InterPro" id="IPR047415">
    <property type="entry name" value="Pcf11_CID"/>
</dbReference>
<dbReference type="InterPro" id="IPR057242">
    <property type="entry name" value="PCFS4-like"/>
</dbReference>
<comment type="caution">
    <text evidence="4">The sequence shown here is derived from an EMBL/GenBank/DDBJ whole genome shotgun (WGS) entry which is preliminary data.</text>
</comment>
<keyword evidence="5" id="KW-1185">Reference proteome</keyword>
<evidence type="ECO:0000313" key="4">
    <source>
        <dbReference type="EMBL" id="KAK1609252.1"/>
    </source>
</evidence>
<dbReference type="GO" id="GO:0000993">
    <property type="term" value="F:RNA polymerase II complex binding"/>
    <property type="evidence" value="ECO:0007669"/>
    <property type="project" value="InterPro"/>
</dbReference>
<feature type="compositionally biased region" description="Polar residues" evidence="2">
    <location>
        <begin position="161"/>
        <end position="183"/>
    </location>
</feature>
<evidence type="ECO:0000256" key="1">
    <source>
        <dbReference type="ARBA" id="ARBA00022664"/>
    </source>
</evidence>
<dbReference type="Pfam" id="PF23228">
    <property type="entry name" value="zf_PCFS4"/>
    <property type="match status" value="1"/>
</dbReference>
<dbReference type="AlphaFoldDB" id="A0AAD8QWM5"/>
<dbReference type="GO" id="GO:0031124">
    <property type="term" value="P:mRNA 3'-end processing"/>
    <property type="evidence" value="ECO:0007669"/>
    <property type="project" value="InterPro"/>
</dbReference>